<dbReference type="SUPFAM" id="SSF117892">
    <property type="entry name" value="Band 7/SPFH domain"/>
    <property type="match status" value="1"/>
</dbReference>
<evidence type="ECO:0000256" key="2">
    <source>
        <dbReference type="ARBA" id="ARBA00008164"/>
    </source>
</evidence>
<keyword evidence="9" id="KW-1185">Reference proteome</keyword>
<dbReference type="GeneID" id="8780086"/>
<dbReference type="HOGENOM" id="CLU_024949_3_3_2"/>
<evidence type="ECO:0000256" key="4">
    <source>
        <dbReference type="ARBA" id="ARBA00022989"/>
    </source>
</evidence>
<evidence type="ECO:0000313" key="9">
    <source>
        <dbReference type="Proteomes" id="UP000002613"/>
    </source>
</evidence>
<dbReference type="OrthoDB" id="10752at2157"/>
<sequence length="256" mass="28986">MALSDTILLGLAIVIILFLLSGIRIVKEYERGVIFRLGRLVGARGPGIFYVIPILESMQVVDLRTVTYDVPPQEVVTRDNVTVRVNAVVYYRVVDPEKAITEVYDYKFATAQIAQTTLRSVIGQAELDELLSEREKLNLKLQQIIDEATDQWGIKVSAVEIKDVELPKEMQRAMAMQAEAERERRAKIIRADGEYQAALKLKEAAEILSESRGAMMLRILQTMNEISNAQNTTIVFPIPIEILEYFAETKRGKKEQ</sequence>
<proteinExistence type="inferred from homology"/>
<dbReference type="GO" id="GO:0098552">
    <property type="term" value="C:side of membrane"/>
    <property type="evidence" value="ECO:0007669"/>
    <property type="project" value="UniProtKB-ARBA"/>
</dbReference>
<dbReference type="EMBL" id="CP001899">
    <property type="protein sequence ID" value="ADC66646.1"/>
    <property type="molecule type" value="Genomic_DNA"/>
</dbReference>
<comment type="subcellular location">
    <subcellularLocation>
        <location evidence="1">Membrane</location>
        <topology evidence="1">Single-pass membrane protein</topology>
    </subcellularLocation>
</comment>
<evidence type="ECO:0000256" key="1">
    <source>
        <dbReference type="ARBA" id="ARBA00004167"/>
    </source>
</evidence>
<evidence type="ECO:0000256" key="6">
    <source>
        <dbReference type="SAM" id="Phobius"/>
    </source>
</evidence>
<dbReference type="Gene3D" id="6.10.250.2090">
    <property type="match status" value="1"/>
</dbReference>
<dbReference type="InterPro" id="IPR036013">
    <property type="entry name" value="Band_7/SPFH_dom_sf"/>
</dbReference>
<keyword evidence="4 6" id="KW-1133">Transmembrane helix</keyword>
<name>D3S2T4_FERPA</name>
<dbReference type="InterPro" id="IPR001972">
    <property type="entry name" value="Stomatin_HflK_fam"/>
</dbReference>
<dbReference type="SMART" id="SM00244">
    <property type="entry name" value="PHB"/>
    <property type="match status" value="1"/>
</dbReference>
<dbReference type="Pfam" id="PF01145">
    <property type="entry name" value="Band_7"/>
    <property type="match status" value="1"/>
</dbReference>
<dbReference type="Proteomes" id="UP000002613">
    <property type="component" value="Chromosome"/>
</dbReference>
<keyword evidence="5 6" id="KW-0472">Membrane</keyword>
<dbReference type="PRINTS" id="PR00721">
    <property type="entry name" value="STOMATIN"/>
</dbReference>
<dbReference type="GO" id="GO:0005886">
    <property type="term" value="C:plasma membrane"/>
    <property type="evidence" value="ECO:0007669"/>
    <property type="project" value="InterPro"/>
</dbReference>
<reference evidence="8 9" key="2">
    <citation type="journal article" date="2011" name="Stand. Genomic Sci.">
        <title>Complete genome sequence of Ferroglobus placidus AEDII12DO.</title>
        <authorList>
            <person name="Anderson I."/>
            <person name="Risso C."/>
            <person name="Holmes D."/>
            <person name="Lucas S."/>
            <person name="Copeland A."/>
            <person name="Lapidus A."/>
            <person name="Cheng J.F."/>
            <person name="Bruce D."/>
            <person name="Goodwin L."/>
            <person name="Pitluck S."/>
            <person name="Saunders E."/>
            <person name="Brettin T."/>
            <person name="Detter J.C."/>
            <person name="Han C."/>
            <person name="Tapia R."/>
            <person name="Larimer F."/>
            <person name="Land M."/>
            <person name="Hauser L."/>
            <person name="Woyke T."/>
            <person name="Lovley D."/>
            <person name="Kyrpides N."/>
            <person name="Ivanova N."/>
        </authorList>
    </citation>
    <scope>NUCLEOTIDE SEQUENCE [LARGE SCALE GENOMIC DNA]</scope>
    <source>
        <strain evidence="9">DSM 10642 / AEDII12DO</strain>
    </source>
</reference>
<accession>D3S2T4</accession>
<dbReference type="InterPro" id="IPR018080">
    <property type="entry name" value="Band_7/stomatin-like_CS"/>
</dbReference>
<evidence type="ECO:0000259" key="7">
    <source>
        <dbReference type="SMART" id="SM00244"/>
    </source>
</evidence>
<gene>
    <name evidence="8" type="ordered locus">Ferp_2541</name>
</gene>
<dbReference type="PaxDb" id="589924-Ferp_2541"/>
<feature type="transmembrane region" description="Helical" evidence="6">
    <location>
        <begin position="6"/>
        <end position="26"/>
    </location>
</feature>
<dbReference type="eggNOG" id="arCOG01915">
    <property type="taxonomic scope" value="Archaea"/>
</dbReference>
<dbReference type="PROSITE" id="PS01270">
    <property type="entry name" value="BAND_7"/>
    <property type="match status" value="1"/>
</dbReference>
<keyword evidence="3 6" id="KW-0812">Transmembrane</keyword>
<dbReference type="STRING" id="589924.Ferp_2541"/>
<organism evidence="8 9">
    <name type="scientific">Ferroglobus placidus (strain DSM 10642 / AEDII12DO)</name>
    <dbReference type="NCBI Taxonomy" id="589924"/>
    <lineage>
        <taxon>Archaea</taxon>
        <taxon>Methanobacteriati</taxon>
        <taxon>Methanobacteriota</taxon>
        <taxon>Archaeoglobi</taxon>
        <taxon>Archaeoglobales</taxon>
        <taxon>Archaeoglobaceae</taxon>
        <taxon>Ferroglobus</taxon>
    </lineage>
</organism>
<dbReference type="InterPro" id="IPR001107">
    <property type="entry name" value="Band_7"/>
</dbReference>
<protein>
    <submittedName>
        <fullName evidence="8">Band 7 protein</fullName>
    </submittedName>
</protein>
<feature type="domain" description="Band 7" evidence="7">
    <location>
        <begin position="21"/>
        <end position="178"/>
    </location>
</feature>
<evidence type="ECO:0000313" key="8">
    <source>
        <dbReference type="EMBL" id="ADC66646.1"/>
    </source>
</evidence>
<dbReference type="KEGG" id="fpl:Ferp_2541"/>
<dbReference type="Gene3D" id="3.30.479.30">
    <property type="entry name" value="Band 7 domain"/>
    <property type="match status" value="1"/>
</dbReference>
<evidence type="ECO:0000256" key="5">
    <source>
        <dbReference type="ARBA" id="ARBA00023136"/>
    </source>
</evidence>
<evidence type="ECO:0000256" key="3">
    <source>
        <dbReference type="ARBA" id="ARBA00022692"/>
    </source>
</evidence>
<dbReference type="PANTHER" id="PTHR10264">
    <property type="entry name" value="BAND 7 PROTEIN-RELATED"/>
    <property type="match status" value="1"/>
</dbReference>
<dbReference type="FunFam" id="3.30.479.30:FF:000004">
    <property type="entry name" value="Putative membrane protease family, stomatin"/>
    <property type="match status" value="1"/>
</dbReference>
<dbReference type="InterPro" id="IPR043202">
    <property type="entry name" value="Band-7_stomatin-like"/>
</dbReference>
<dbReference type="PANTHER" id="PTHR10264:SF19">
    <property type="entry name" value="AT06885P-RELATED"/>
    <property type="match status" value="1"/>
</dbReference>
<dbReference type="RefSeq" id="WP_012966978.1">
    <property type="nucleotide sequence ID" value="NC_013849.1"/>
</dbReference>
<comment type="similarity">
    <text evidence="2">Belongs to the band 7/mec-2 family.</text>
</comment>
<reference evidence="9" key="1">
    <citation type="submission" date="2010-02" db="EMBL/GenBank/DDBJ databases">
        <title>Complete sequence of Ferroglobus placidus DSM 10642.</title>
        <authorList>
            <consortium name="US DOE Joint Genome Institute"/>
            <person name="Lucas S."/>
            <person name="Copeland A."/>
            <person name="Lapidus A."/>
            <person name="Cheng J.-F."/>
            <person name="Bruce D."/>
            <person name="Goodwin L."/>
            <person name="Pitluck S."/>
            <person name="Saunders E."/>
            <person name="Brettin T."/>
            <person name="Detter J.C."/>
            <person name="Han C."/>
            <person name="Tapia R."/>
            <person name="Larimer F."/>
            <person name="Land M."/>
            <person name="Hauser L."/>
            <person name="Kyrpides N."/>
            <person name="Ivanova N."/>
            <person name="Holmes D."/>
            <person name="Lovley D."/>
            <person name="Kyrpides N."/>
            <person name="Anderson I.J."/>
            <person name="Woyke T."/>
        </authorList>
    </citation>
    <scope>NUCLEOTIDE SEQUENCE [LARGE SCALE GENOMIC DNA]</scope>
    <source>
        <strain evidence="9">DSM 10642 / AEDII12DO</strain>
    </source>
</reference>
<dbReference type="AlphaFoldDB" id="D3S2T4"/>
<dbReference type="CDD" id="cd08826">
    <property type="entry name" value="SPFH_eoslipins_u1"/>
    <property type="match status" value="1"/>
</dbReference>